<gene>
    <name evidence="7" type="ORF">TSAR_010363</name>
</gene>
<accession>A0A232F8E4</accession>
<dbReference type="InterPro" id="IPR014756">
    <property type="entry name" value="Ig_E-set"/>
</dbReference>
<dbReference type="GO" id="GO:0005615">
    <property type="term" value="C:extracellular space"/>
    <property type="evidence" value="ECO:0007669"/>
    <property type="project" value="UniProtKB-ARBA"/>
</dbReference>
<dbReference type="Pfam" id="PF03722">
    <property type="entry name" value="Hemocyanin_N"/>
    <property type="match status" value="1"/>
</dbReference>
<evidence type="ECO:0000313" key="7">
    <source>
        <dbReference type="EMBL" id="OXU26739.1"/>
    </source>
</evidence>
<proteinExistence type="predicted"/>
<dbReference type="STRING" id="543379.A0A232F8E4"/>
<dbReference type="InterPro" id="IPR000896">
    <property type="entry name" value="Hemocyanin/hexamerin_mid_dom"/>
</dbReference>
<dbReference type="OrthoDB" id="6371642at2759"/>
<evidence type="ECO:0000256" key="3">
    <source>
        <dbReference type="SAM" id="SignalP"/>
    </source>
</evidence>
<name>A0A232F8E4_9HYME</name>
<feature type="signal peptide" evidence="3">
    <location>
        <begin position="1"/>
        <end position="16"/>
    </location>
</feature>
<dbReference type="InterPro" id="IPR008922">
    <property type="entry name" value="Di-copper_centre_dom_sf"/>
</dbReference>
<organism evidence="7 8">
    <name type="scientific">Trichomalopsis sarcophagae</name>
    <dbReference type="NCBI Taxonomy" id="543379"/>
    <lineage>
        <taxon>Eukaryota</taxon>
        <taxon>Metazoa</taxon>
        <taxon>Ecdysozoa</taxon>
        <taxon>Arthropoda</taxon>
        <taxon>Hexapoda</taxon>
        <taxon>Insecta</taxon>
        <taxon>Pterygota</taxon>
        <taxon>Neoptera</taxon>
        <taxon>Endopterygota</taxon>
        <taxon>Hymenoptera</taxon>
        <taxon>Apocrita</taxon>
        <taxon>Proctotrupomorpha</taxon>
        <taxon>Chalcidoidea</taxon>
        <taxon>Pteromalidae</taxon>
        <taxon>Pteromalinae</taxon>
        <taxon>Trichomalopsis</taxon>
    </lineage>
</organism>
<dbReference type="AlphaFoldDB" id="A0A232F8E4"/>
<sequence>MRFSIVFLALFALAAAIPTTPKLHAADQDILKKQQHVIHLLENIVGELPHQYLYEIGYKYEFEPYLQNYENPSVVKYYLGLFKTAHVQPKGTPFSVSVSQLRKEVALLTQIFLGAKDYETFLNTAAWARVYVNQDQFVKAFSSAVIQRPDTQGVILPPAYEVYPHYFFDTRIIQKVHDYINQYGYEHHGEGEQYHEHVHHIHVNYTSYLPFGENQIAYFTEDIGLSAYYSYVHLSSYILHHGQQPHAYGQKYPQGGFKGEGEYHHHGHVGHGAHFYYIHQQLLARYNLERLGQGLEPIRELDNYWEHIETPYKPHLRYLNGVNFPGRDEHHYITPRHHNYELIKLVRALERRIVDAIDLGHVITPQGAFLSLYQPEGLNILGQIIEGTGHSINPRYYGSYQAVAKQLLGNAPEFNNIYEYSPSALELGQTAVRDPIFYQLYSKIIELFHYYQEALPAYQYNDVVVPGVHIEKVEVGDLVTYFSDYEVELDNAVPHPVDHQHHHEHQPFPHVRAHLKRLDHKQYEYTIHVNAEKPVQGAVVRVYVGPKYNYDGQPIDINVHRHYFFELDQFYYDIVEGHNAIVRNSHQATGQSYDWPSVQQIRERVEGAIKSQNPYYITYPQQVFGFPARLSLPKGTKSGFPLQFFVIITAGVHHQPEHYGPVVEENWMTYQPHHYQIVSSEDYEQFAQHPVDKIHGGYQSVDVIPDFDNHVITEGNWHWGYLYKKYPGSYYYPHWQQTHYSYGGEHHYEHHYPEHHEGQYHAGEHHGEQYHAGEHHGEQYHAGEHHGEQYHAGEHHGEQYHGEQHHGVHHGYAGEQYHGKAPYHGVEQGKTYHGEQYHGVAHHGHEHEYYGSGHYPGASEYHGTYPTGTYKGYQGHEEHLQQYYNNEFIGDIIGGAVSLDGKPLGYPFDRQLAHSAFYAHNIYVKDVVVYHHDEYFSEY</sequence>
<feature type="domain" description="Hemocyanin middle" evidence="4">
    <location>
        <begin position="158"/>
        <end position="448"/>
    </location>
</feature>
<dbReference type="PROSITE" id="PS00210">
    <property type="entry name" value="HEMOCYANIN_2"/>
    <property type="match status" value="1"/>
</dbReference>
<dbReference type="InterPro" id="IPR005204">
    <property type="entry name" value="Hemocyanin_N"/>
</dbReference>
<dbReference type="SUPFAM" id="SSF48050">
    <property type="entry name" value="Hemocyanin, N-terminal domain"/>
    <property type="match status" value="1"/>
</dbReference>
<reference evidence="7 8" key="1">
    <citation type="journal article" date="2017" name="Curr. Biol.">
        <title>The Evolution of Venom by Co-option of Single-Copy Genes.</title>
        <authorList>
            <person name="Martinson E.O."/>
            <person name="Mrinalini"/>
            <person name="Kelkar Y.D."/>
            <person name="Chang C.H."/>
            <person name="Werren J.H."/>
        </authorList>
    </citation>
    <scope>NUCLEOTIDE SEQUENCE [LARGE SCALE GENOMIC DNA]</scope>
    <source>
        <strain evidence="7 8">Alberta</strain>
        <tissue evidence="7">Whole body</tissue>
    </source>
</reference>
<dbReference type="Pfam" id="PF03723">
    <property type="entry name" value="Hemocyanin_C"/>
    <property type="match status" value="2"/>
</dbReference>
<dbReference type="SUPFAM" id="SSF48056">
    <property type="entry name" value="Di-copper centre-containing domain"/>
    <property type="match status" value="1"/>
</dbReference>
<evidence type="ECO:0000256" key="2">
    <source>
        <dbReference type="SAM" id="MobiDB-lite"/>
    </source>
</evidence>
<dbReference type="InterPro" id="IPR036697">
    <property type="entry name" value="Hemocyanin_N_sf"/>
</dbReference>
<dbReference type="PANTHER" id="PTHR11511:SF5">
    <property type="entry name" value="FAT-BODY PROTEIN 1-RELATED"/>
    <property type="match status" value="1"/>
</dbReference>
<dbReference type="InterPro" id="IPR005203">
    <property type="entry name" value="Hemocyanin_C"/>
</dbReference>
<protein>
    <submittedName>
        <fullName evidence="7">Uncharacterized protein</fullName>
    </submittedName>
</protein>
<dbReference type="GO" id="GO:0045735">
    <property type="term" value="F:nutrient reservoir activity"/>
    <property type="evidence" value="ECO:0007669"/>
    <property type="project" value="UniProtKB-KW"/>
</dbReference>
<dbReference type="EMBL" id="NNAY01000741">
    <property type="protein sequence ID" value="OXU26739.1"/>
    <property type="molecule type" value="Genomic_DNA"/>
</dbReference>
<dbReference type="Gene3D" id="1.20.1370.10">
    <property type="entry name" value="Hemocyanin, N-terminal domain"/>
    <property type="match status" value="1"/>
</dbReference>
<evidence type="ECO:0000259" key="6">
    <source>
        <dbReference type="Pfam" id="PF03723"/>
    </source>
</evidence>
<dbReference type="InterPro" id="IPR013788">
    <property type="entry name" value="Hemocyanin/hexamerin"/>
</dbReference>
<feature type="domain" description="Hemocyanin N-terminal" evidence="5">
    <location>
        <begin position="31"/>
        <end position="153"/>
    </location>
</feature>
<keyword evidence="1" id="KW-0758">Storage protein</keyword>
<feature type="domain" description="Hemocyanin C-terminal" evidence="6">
    <location>
        <begin position="458"/>
        <end position="655"/>
    </location>
</feature>
<evidence type="ECO:0000256" key="1">
    <source>
        <dbReference type="ARBA" id="ARBA00022761"/>
    </source>
</evidence>
<evidence type="ECO:0000313" key="8">
    <source>
        <dbReference type="Proteomes" id="UP000215335"/>
    </source>
</evidence>
<dbReference type="PRINTS" id="PR00187">
    <property type="entry name" value="HAEMOCYANIN"/>
</dbReference>
<dbReference type="SUPFAM" id="SSF81296">
    <property type="entry name" value="E set domains"/>
    <property type="match status" value="2"/>
</dbReference>
<dbReference type="PANTHER" id="PTHR11511">
    <property type="entry name" value="LARVAL STORAGE PROTEIN/PHENOLOXIDASE"/>
    <property type="match status" value="1"/>
</dbReference>
<keyword evidence="8" id="KW-1185">Reference proteome</keyword>
<dbReference type="Pfam" id="PF00372">
    <property type="entry name" value="Hemocyanin_M"/>
    <property type="match status" value="1"/>
</dbReference>
<evidence type="ECO:0000259" key="5">
    <source>
        <dbReference type="Pfam" id="PF03722"/>
    </source>
</evidence>
<dbReference type="Gene3D" id="2.60.40.1520">
    <property type="entry name" value="Hemocyanin, C-terminal domain"/>
    <property type="match status" value="2"/>
</dbReference>
<dbReference type="InterPro" id="IPR037020">
    <property type="entry name" value="Hemocyanin_C_sf"/>
</dbReference>
<dbReference type="Proteomes" id="UP000215335">
    <property type="component" value="Unassembled WGS sequence"/>
</dbReference>
<feature type="domain" description="Hemocyanin C-terminal" evidence="6">
    <location>
        <begin position="890"/>
        <end position="931"/>
    </location>
</feature>
<dbReference type="Gene3D" id="1.10.1280.10">
    <property type="entry name" value="Di-copper center containing domain from catechol oxidase"/>
    <property type="match status" value="1"/>
</dbReference>
<feature type="region of interest" description="Disordered" evidence="2">
    <location>
        <begin position="798"/>
        <end position="827"/>
    </location>
</feature>
<comment type="caution">
    <text evidence="7">The sequence shown here is derived from an EMBL/GenBank/DDBJ whole genome shotgun (WGS) entry which is preliminary data.</text>
</comment>
<feature type="chain" id="PRO_5013031385" evidence="3">
    <location>
        <begin position="17"/>
        <end position="939"/>
    </location>
</feature>
<keyword evidence="3" id="KW-0732">Signal</keyword>
<evidence type="ECO:0000259" key="4">
    <source>
        <dbReference type="Pfam" id="PF00372"/>
    </source>
</evidence>